<keyword evidence="4" id="KW-1185">Reference proteome</keyword>
<dbReference type="Gene3D" id="3.30.70.2390">
    <property type="match status" value="1"/>
</dbReference>
<reference evidence="3 4" key="1">
    <citation type="submission" date="2016-10" db="EMBL/GenBank/DDBJ databases">
        <authorList>
            <person name="de Groot N.N."/>
        </authorList>
    </citation>
    <scope>NUCLEOTIDE SEQUENCE [LARGE SCALE GENOMIC DNA]</scope>
    <source>
        <strain evidence="3 4">DSM 43941</strain>
    </source>
</reference>
<dbReference type="InterPro" id="IPR027381">
    <property type="entry name" value="LytR/CpsA/Psr_C"/>
</dbReference>
<keyword evidence="1" id="KW-1133">Transmembrane helix</keyword>
<protein>
    <submittedName>
        <fullName evidence="3">LytR cell envelope-related transcriptional attenuator</fullName>
    </submittedName>
</protein>
<dbReference type="AlphaFoldDB" id="A0A1H2CHG9"/>
<dbReference type="EMBL" id="LT629758">
    <property type="protein sequence ID" value="SDT69769.1"/>
    <property type="molecule type" value="Genomic_DNA"/>
</dbReference>
<evidence type="ECO:0000259" key="2">
    <source>
        <dbReference type="Pfam" id="PF13399"/>
    </source>
</evidence>
<accession>A0A1H2CHG9</accession>
<keyword evidence="1" id="KW-0812">Transmembrane</keyword>
<dbReference type="OrthoDB" id="3298620at2"/>
<feature type="transmembrane region" description="Helical" evidence="1">
    <location>
        <begin position="35"/>
        <end position="55"/>
    </location>
</feature>
<evidence type="ECO:0000313" key="3">
    <source>
        <dbReference type="EMBL" id="SDT69769.1"/>
    </source>
</evidence>
<dbReference type="STRING" id="113562.SAMN04489716_5825"/>
<name>A0A1H2CHG9_9ACTN</name>
<organism evidence="3 4">
    <name type="scientific">Actinoplanes derwentensis</name>
    <dbReference type="NCBI Taxonomy" id="113562"/>
    <lineage>
        <taxon>Bacteria</taxon>
        <taxon>Bacillati</taxon>
        <taxon>Actinomycetota</taxon>
        <taxon>Actinomycetes</taxon>
        <taxon>Micromonosporales</taxon>
        <taxon>Micromonosporaceae</taxon>
        <taxon>Actinoplanes</taxon>
    </lineage>
</organism>
<proteinExistence type="predicted"/>
<dbReference type="RefSeq" id="WP_157751823.1">
    <property type="nucleotide sequence ID" value="NZ_BOMJ01000064.1"/>
</dbReference>
<evidence type="ECO:0000313" key="4">
    <source>
        <dbReference type="Proteomes" id="UP000198688"/>
    </source>
</evidence>
<gene>
    <name evidence="3" type="ORF">SAMN04489716_5825</name>
</gene>
<evidence type="ECO:0000256" key="1">
    <source>
        <dbReference type="SAM" id="Phobius"/>
    </source>
</evidence>
<dbReference type="Pfam" id="PF13399">
    <property type="entry name" value="LytR_C"/>
    <property type="match status" value="1"/>
</dbReference>
<feature type="domain" description="LytR/CpsA/Psr regulator C-terminal" evidence="2">
    <location>
        <begin position="94"/>
        <end position="179"/>
    </location>
</feature>
<dbReference type="Proteomes" id="UP000198688">
    <property type="component" value="Chromosome I"/>
</dbReference>
<keyword evidence="1" id="KW-0472">Membrane</keyword>
<sequence length="205" mass="21406">MHERLRELENDVRDLEMTPAALVRERGRRRGRRQLAVVAAAGAVVMVTAGVAFAWPSAERTVTPAAPAAGPTVSAPPVQGISCDLALPAAPGAVRVRVLDGGAADGLADDIATELRGRGFGVTDGPAAEEPADVIVVTYGPTSVGAAHLLRAVVYGEATMRFDPDRRDRLVDLTIGPAFDRLATATELNQNLVEAGEPSAPPECR</sequence>